<evidence type="ECO:0000313" key="3">
    <source>
        <dbReference type="Proteomes" id="UP001614391"/>
    </source>
</evidence>
<evidence type="ECO:0000313" key="2">
    <source>
        <dbReference type="EMBL" id="MFI9121206.1"/>
    </source>
</evidence>
<gene>
    <name evidence="2" type="ORF">ACIGW0_17660</name>
</gene>
<dbReference type="SUPFAM" id="SSF55718">
    <property type="entry name" value="SCP-like"/>
    <property type="match status" value="1"/>
</dbReference>
<reference evidence="2 3" key="1">
    <citation type="submission" date="2024-10" db="EMBL/GenBank/DDBJ databases">
        <title>The Natural Products Discovery Center: Release of the First 8490 Sequenced Strains for Exploring Actinobacteria Biosynthetic Diversity.</title>
        <authorList>
            <person name="Kalkreuter E."/>
            <person name="Kautsar S.A."/>
            <person name="Yang D."/>
            <person name="Bader C.D."/>
            <person name="Teijaro C.N."/>
            <person name="Fluegel L."/>
            <person name="Davis C.M."/>
            <person name="Simpson J.R."/>
            <person name="Lauterbach L."/>
            <person name="Steele A.D."/>
            <person name="Gui C."/>
            <person name="Meng S."/>
            <person name="Li G."/>
            <person name="Viehrig K."/>
            <person name="Ye F."/>
            <person name="Su P."/>
            <person name="Kiefer A.F."/>
            <person name="Nichols A."/>
            <person name="Cepeda A.J."/>
            <person name="Yan W."/>
            <person name="Fan B."/>
            <person name="Jiang Y."/>
            <person name="Adhikari A."/>
            <person name="Zheng C.-J."/>
            <person name="Schuster L."/>
            <person name="Cowan T.M."/>
            <person name="Smanski M.J."/>
            <person name="Chevrette M.G."/>
            <person name="De Carvalho L.P.S."/>
            <person name="Shen B."/>
        </authorList>
    </citation>
    <scope>NUCLEOTIDE SEQUENCE [LARGE SCALE GENOMIC DNA]</scope>
    <source>
        <strain evidence="2 3">NPDC053346</strain>
    </source>
</reference>
<dbReference type="EMBL" id="JBITYT010000007">
    <property type="protein sequence ID" value="MFI9121206.1"/>
    <property type="molecule type" value="Genomic_DNA"/>
</dbReference>
<dbReference type="SUPFAM" id="SSF109854">
    <property type="entry name" value="DinB/YfiT-like putative metalloenzymes"/>
    <property type="match status" value="1"/>
</dbReference>
<dbReference type="InterPro" id="IPR010872">
    <property type="entry name" value="MDMPI_C-term_domain"/>
</dbReference>
<feature type="domain" description="MDMPI C-terminal" evidence="1">
    <location>
        <begin position="51"/>
        <end position="130"/>
    </location>
</feature>
<dbReference type="Pfam" id="PF07398">
    <property type="entry name" value="MDMPI_C"/>
    <property type="match status" value="1"/>
</dbReference>
<name>A0ABW8CWJ5_STRBI</name>
<comment type="caution">
    <text evidence="2">The sequence shown here is derived from an EMBL/GenBank/DDBJ whole genome shotgun (WGS) entry which is preliminary data.</text>
</comment>
<proteinExistence type="predicted"/>
<evidence type="ECO:0000259" key="1">
    <source>
        <dbReference type="Pfam" id="PF07398"/>
    </source>
</evidence>
<dbReference type="InterPro" id="IPR036527">
    <property type="entry name" value="SCP2_sterol-bd_dom_sf"/>
</dbReference>
<protein>
    <recommendedName>
        <fullName evidence="1">MDMPI C-terminal domain-containing protein</fullName>
    </recommendedName>
</protein>
<dbReference type="Gene3D" id="1.20.120.450">
    <property type="entry name" value="dinb family like domain"/>
    <property type="match status" value="1"/>
</dbReference>
<dbReference type="InterPro" id="IPR034660">
    <property type="entry name" value="DinB/YfiT-like"/>
</dbReference>
<dbReference type="RefSeq" id="WP_399615733.1">
    <property type="nucleotide sequence ID" value="NZ_JBITYT010000007.1"/>
</dbReference>
<sequence>MTAAEHPEAAWQVPVRWPGGRTRPVRRAVGSMLREVEVHHTDLGCGHRPADWPPFFVARELAAAAAGLRERDDVPGMVLIADEDRVLRPVGDGRGPRVSGPASALLGWLTGRAAGHGLALDPPGPLPAPPAWRS</sequence>
<accession>A0ABW8CWJ5</accession>
<keyword evidence="3" id="KW-1185">Reference proteome</keyword>
<organism evidence="2 3">
    <name type="scientific">Streptomyces bikiniensis</name>
    <dbReference type="NCBI Taxonomy" id="1896"/>
    <lineage>
        <taxon>Bacteria</taxon>
        <taxon>Bacillati</taxon>
        <taxon>Actinomycetota</taxon>
        <taxon>Actinomycetes</taxon>
        <taxon>Kitasatosporales</taxon>
        <taxon>Streptomycetaceae</taxon>
        <taxon>Streptomyces</taxon>
    </lineage>
</organism>
<dbReference type="Proteomes" id="UP001614391">
    <property type="component" value="Unassembled WGS sequence"/>
</dbReference>
<dbReference type="Gene3D" id="3.30.1050.20">
    <property type="match status" value="1"/>
</dbReference>